<accession>A0A381TAC9</accession>
<evidence type="ECO:0000313" key="2">
    <source>
        <dbReference type="EMBL" id="SVA13120.1"/>
    </source>
</evidence>
<dbReference type="Pfam" id="PF13365">
    <property type="entry name" value="Trypsin_2"/>
    <property type="match status" value="1"/>
</dbReference>
<dbReference type="Pfam" id="PF12812">
    <property type="entry name" value="PDZ_1"/>
    <property type="match status" value="1"/>
</dbReference>
<dbReference type="PRINTS" id="PR00834">
    <property type="entry name" value="PROTEASES2C"/>
</dbReference>
<dbReference type="InterPro" id="IPR025926">
    <property type="entry name" value="PDZ-like_dom"/>
</dbReference>
<dbReference type="GO" id="GO:0004252">
    <property type="term" value="F:serine-type endopeptidase activity"/>
    <property type="evidence" value="ECO:0007669"/>
    <property type="project" value="InterPro"/>
</dbReference>
<dbReference type="PANTHER" id="PTHR46366">
    <property type="entry name" value="PRO-APOPTOTIC SERINE PROTEASE NMA111"/>
    <property type="match status" value="1"/>
</dbReference>
<dbReference type="AlphaFoldDB" id="A0A381TAC9"/>
<feature type="non-terminal residue" evidence="2">
    <location>
        <position position="390"/>
    </location>
</feature>
<dbReference type="PANTHER" id="PTHR46366:SF1">
    <property type="entry name" value="PDZ DOMAIN-CONTAINING PROTEIN C1685.05"/>
    <property type="match status" value="1"/>
</dbReference>
<protein>
    <recommendedName>
        <fullName evidence="1">PDZ-like domain-containing protein</fullName>
    </recommendedName>
</protein>
<proteinExistence type="predicted"/>
<dbReference type="SUPFAM" id="SSF50156">
    <property type="entry name" value="PDZ domain-like"/>
    <property type="match status" value="1"/>
</dbReference>
<dbReference type="InterPro" id="IPR001940">
    <property type="entry name" value="Peptidase_S1C"/>
</dbReference>
<dbReference type="EMBL" id="UINC01004275">
    <property type="protein sequence ID" value="SVA13120.1"/>
    <property type="molecule type" value="Genomic_DNA"/>
</dbReference>
<sequence>MNYKFLKILLILSSLQLGQAEEQDWSRTLEKISTGIVSIRVDSTRAFDANWNSSSQASGFVVDAKNGLILTNRHVVTSGPVIAEAVFLNNEEVRLTPVYRDPVHDFGFFRYQPKELKHIKPVELVLAPDSANIGESIRIIGNDSGEQLSILDGTLARMDRKAPDYGRGNYNDFNTVYFQASSGTSGGSSGAPVINISGEVIALNAGATNSSASSFFLPLNRIKRVLSLLQKKQPIERGSLQSEFVIYTFDELSRLGLSNETEILVRTHNKDLFGMLVAKFIVPESPAFGKIRPGDILVRINGNLVTDFLEFASIIDNKVGEMISVELERSGQIIKEMIEVTDLHSITPDTFLQFGDAVVHNLSYQQVRHHNQPLKGIYVADPGYIFSKSA</sequence>
<name>A0A381TAC9_9ZZZZ</name>
<reference evidence="2" key="1">
    <citation type="submission" date="2018-05" db="EMBL/GenBank/DDBJ databases">
        <authorList>
            <person name="Lanie J.A."/>
            <person name="Ng W.-L."/>
            <person name="Kazmierczak K.M."/>
            <person name="Andrzejewski T.M."/>
            <person name="Davidsen T.M."/>
            <person name="Wayne K.J."/>
            <person name="Tettelin H."/>
            <person name="Glass J.I."/>
            <person name="Rusch D."/>
            <person name="Podicherti R."/>
            <person name="Tsui H.-C.T."/>
            <person name="Winkler M.E."/>
        </authorList>
    </citation>
    <scope>NUCLEOTIDE SEQUENCE</scope>
</reference>
<dbReference type="SUPFAM" id="SSF50494">
    <property type="entry name" value="Trypsin-like serine proteases"/>
    <property type="match status" value="1"/>
</dbReference>
<dbReference type="InterPro" id="IPR009003">
    <property type="entry name" value="Peptidase_S1_PA"/>
</dbReference>
<gene>
    <name evidence="2" type="ORF">METZ01_LOCUS65974</name>
</gene>
<dbReference type="Gene3D" id="2.30.42.10">
    <property type="match status" value="1"/>
</dbReference>
<organism evidence="2">
    <name type="scientific">marine metagenome</name>
    <dbReference type="NCBI Taxonomy" id="408172"/>
    <lineage>
        <taxon>unclassified sequences</taxon>
        <taxon>metagenomes</taxon>
        <taxon>ecological metagenomes</taxon>
    </lineage>
</organism>
<feature type="domain" description="PDZ-like" evidence="1">
    <location>
        <begin position="345"/>
        <end position="387"/>
    </location>
</feature>
<evidence type="ECO:0000259" key="1">
    <source>
        <dbReference type="Pfam" id="PF12812"/>
    </source>
</evidence>
<dbReference type="InterPro" id="IPR036034">
    <property type="entry name" value="PDZ_sf"/>
</dbReference>
<dbReference type="GO" id="GO:0006508">
    <property type="term" value="P:proteolysis"/>
    <property type="evidence" value="ECO:0007669"/>
    <property type="project" value="InterPro"/>
</dbReference>
<dbReference type="Gene3D" id="2.40.10.120">
    <property type="match status" value="1"/>
</dbReference>